<dbReference type="Proteomes" id="UP000004277">
    <property type="component" value="Unassembled WGS sequence"/>
</dbReference>
<gene>
    <name evidence="1" type="ORF">MW7_014435</name>
</gene>
<evidence type="ECO:0000313" key="1">
    <source>
        <dbReference type="EMBL" id="TMS57151.1"/>
    </source>
</evidence>
<organism evidence="1 2">
    <name type="scientific">Imbroritus primus</name>
    <dbReference type="NCBI Taxonomy" id="3058603"/>
    <lineage>
        <taxon>Bacteria</taxon>
        <taxon>Pseudomonadati</taxon>
        <taxon>Pseudomonadota</taxon>
        <taxon>Betaproteobacteria</taxon>
        <taxon>Burkholderiales</taxon>
        <taxon>Burkholderiaceae</taxon>
        <taxon>Imbroritus</taxon>
    </lineage>
</organism>
<reference evidence="1" key="1">
    <citation type="submission" date="2019-05" db="EMBL/GenBank/DDBJ databases">
        <title>Revised genome assembly of Burkholderiaceae (previously Ralstonia) sp. PBA.</title>
        <authorList>
            <person name="Gan H.M."/>
        </authorList>
    </citation>
    <scope>NUCLEOTIDE SEQUENCE</scope>
    <source>
        <strain evidence="1">PBA</strain>
    </source>
</reference>
<name>A0ACD3SLP9_9BURK</name>
<comment type="caution">
    <text evidence="1">The sequence shown here is derived from an EMBL/GenBank/DDBJ whole genome shotgun (WGS) entry which is preliminary data.</text>
</comment>
<dbReference type="EMBL" id="AKCV02000025">
    <property type="protein sequence ID" value="TMS57151.1"/>
    <property type="molecule type" value="Genomic_DNA"/>
</dbReference>
<protein>
    <submittedName>
        <fullName evidence="1">ABC transporter</fullName>
    </submittedName>
</protein>
<keyword evidence="2" id="KW-1185">Reference proteome</keyword>
<proteinExistence type="predicted"/>
<accession>A0ACD3SLP9</accession>
<sequence>MKTFSLLSLARPLGGLTVAVLLAACAGTPRQPTVSYDFGLPPAPAAAASSTAKPLRIGETGGPEWLDSPALHYRLLYAQQQQAQPYAANRWVMSPVRLFDERLRTMAANRGQVAAFGEVAQPLLKVDIVEFSQVFDSPAASRAVVQVRASLYQARGLLAQRTFRHEQAAATADAPGGVAALAQASDVLIAQILDWAAAQPAQ</sequence>
<evidence type="ECO:0000313" key="2">
    <source>
        <dbReference type="Proteomes" id="UP000004277"/>
    </source>
</evidence>